<sequence>MSLKLTFHRHAGKTIIKADHSGHGCIWIEGIK</sequence>
<comment type="caution">
    <text evidence="1">The sequence shown here is derived from an EMBL/GenBank/DDBJ whole genome shotgun (WGS) entry which is preliminary data.</text>
</comment>
<feature type="non-terminal residue" evidence="1">
    <location>
        <position position="32"/>
    </location>
</feature>
<reference evidence="1" key="1">
    <citation type="journal article" date="2015" name="Nature">
        <title>Complex archaea that bridge the gap between prokaryotes and eukaryotes.</title>
        <authorList>
            <person name="Spang A."/>
            <person name="Saw J.H."/>
            <person name="Jorgensen S.L."/>
            <person name="Zaremba-Niedzwiedzka K."/>
            <person name="Martijn J."/>
            <person name="Lind A.E."/>
            <person name="van Eijk R."/>
            <person name="Schleper C."/>
            <person name="Guy L."/>
            <person name="Ettema T.J."/>
        </authorList>
    </citation>
    <scope>NUCLEOTIDE SEQUENCE</scope>
</reference>
<organism evidence="1">
    <name type="scientific">marine sediment metagenome</name>
    <dbReference type="NCBI Taxonomy" id="412755"/>
    <lineage>
        <taxon>unclassified sequences</taxon>
        <taxon>metagenomes</taxon>
        <taxon>ecological metagenomes</taxon>
    </lineage>
</organism>
<proteinExistence type="predicted"/>
<accession>A0A0F8ZW76</accession>
<gene>
    <name evidence="1" type="ORF">LCGC14_2725880</name>
</gene>
<name>A0A0F8ZW76_9ZZZZ</name>
<protein>
    <submittedName>
        <fullName evidence="1">Uncharacterized protein</fullName>
    </submittedName>
</protein>
<evidence type="ECO:0000313" key="1">
    <source>
        <dbReference type="EMBL" id="KKK90160.1"/>
    </source>
</evidence>
<dbReference type="AlphaFoldDB" id="A0A0F8ZW76"/>
<dbReference type="EMBL" id="LAZR01049216">
    <property type="protein sequence ID" value="KKK90160.1"/>
    <property type="molecule type" value="Genomic_DNA"/>
</dbReference>